<dbReference type="EMBL" id="CAJEWN010002342">
    <property type="protein sequence ID" value="CAD2203211.1"/>
    <property type="molecule type" value="Genomic_DNA"/>
</dbReference>
<organism evidence="1 2">
    <name type="scientific">Meloidogyne enterolobii</name>
    <name type="common">Root-knot nematode worm</name>
    <name type="synonym">Meloidogyne mayaguensis</name>
    <dbReference type="NCBI Taxonomy" id="390850"/>
    <lineage>
        <taxon>Eukaryota</taxon>
        <taxon>Metazoa</taxon>
        <taxon>Ecdysozoa</taxon>
        <taxon>Nematoda</taxon>
        <taxon>Chromadorea</taxon>
        <taxon>Rhabditida</taxon>
        <taxon>Tylenchina</taxon>
        <taxon>Tylenchomorpha</taxon>
        <taxon>Tylenchoidea</taxon>
        <taxon>Meloidogynidae</taxon>
        <taxon>Meloidogyninae</taxon>
        <taxon>Meloidogyne</taxon>
    </lineage>
</organism>
<gene>
    <name evidence="1" type="ORF">MENT_LOCUS56883</name>
</gene>
<protein>
    <submittedName>
        <fullName evidence="1">Uncharacterized protein</fullName>
    </submittedName>
</protein>
<dbReference type="AlphaFoldDB" id="A0A6V7XVH1"/>
<sequence length="51" mass="5427">MSKSGKNCCLLGHKQCCSSIITVPKCIGKGVKPKKGQKCCKGKTNIKVKCT</sequence>
<proteinExistence type="predicted"/>
<dbReference type="Proteomes" id="UP000580250">
    <property type="component" value="Unassembled WGS sequence"/>
</dbReference>
<reference evidence="1 2" key="1">
    <citation type="submission" date="2020-08" db="EMBL/GenBank/DDBJ databases">
        <authorList>
            <person name="Koutsovoulos G."/>
            <person name="Danchin GJ E."/>
        </authorList>
    </citation>
    <scope>NUCLEOTIDE SEQUENCE [LARGE SCALE GENOMIC DNA]</scope>
</reference>
<evidence type="ECO:0000313" key="2">
    <source>
        <dbReference type="Proteomes" id="UP000580250"/>
    </source>
</evidence>
<evidence type="ECO:0000313" key="1">
    <source>
        <dbReference type="EMBL" id="CAD2203211.1"/>
    </source>
</evidence>
<comment type="caution">
    <text evidence="1">The sequence shown here is derived from an EMBL/GenBank/DDBJ whole genome shotgun (WGS) entry which is preliminary data.</text>
</comment>
<accession>A0A6V7XVH1</accession>
<name>A0A6V7XVH1_MELEN</name>